<proteinExistence type="predicted"/>
<comment type="caution">
    <text evidence="2">The sequence shown here is derived from an EMBL/GenBank/DDBJ whole genome shotgun (WGS) entry which is preliminary data.</text>
</comment>
<reference evidence="2 3" key="1">
    <citation type="journal article" date="2014" name="Int. J. Syst. Evol. Microbiol.">
        <title>Listeria floridensis sp. nov., Listeria aquatica sp. nov., Listeria cornellensis sp. nov., Listeria riparia sp. nov. and Listeria grandensis sp. nov., from agricultural and natural environments.</title>
        <authorList>
            <person name="den Bakker H.C."/>
            <person name="Warchocki S."/>
            <person name="Wright E.M."/>
            <person name="Allred A.F."/>
            <person name="Ahlstrom C."/>
            <person name="Manuel C.S."/>
            <person name="Stasiewicz M.J."/>
            <person name="Burrell A."/>
            <person name="Roof S."/>
            <person name="Strawn L."/>
            <person name="Fortes E.D."/>
            <person name="Nightingale K.K."/>
            <person name="Kephart D."/>
            <person name="Wiedmann M."/>
        </authorList>
    </citation>
    <scope>NUCLEOTIDE SEQUENCE [LARGE SCALE GENOMIC DNA]</scope>
    <source>
        <strain evidence="3">FSL F6-971</strain>
    </source>
</reference>
<keyword evidence="3" id="KW-1185">Reference proteome</keyword>
<protein>
    <submittedName>
        <fullName evidence="2">Uncharacterized protein</fullName>
    </submittedName>
</protein>
<accession>W7B6Q4</accession>
<feature type="chain" id="PRO_5004891495" evidence="1">
    <location>
        <begin position="27"/>
        <end position="94"/>
    </location>
</feature>
<feature type="signal peptide" evidence="1">
    <location>
        <begin position="1"/>
        <end position="26"/>
    </location>
</feature>
<name>W7B6Q4_9LIST</name>
<sequence>MKHFFNKRIAAMVLIFAVFFASFAPAANASILNPAIYTVSGTVYADTDGDGVMELHNLDLPLANMTVTLHKTLADAQAGTNAVASAKTKRSRSL</sequence>
<organism evidence="2 3">
    <name type="scientific">Listeria grandensis FSL F6-0971</name>
    <dbReference type="NCBI Taxonomy" id="1265819"/>
    <lineage>
        <taxon>Bacteria</taxon>
        <taxon>Bacillati</taxon>
        <taxon>Bacillota</taxon>
        <taxon>Bacilli</taxon>
        <taxon>Bacillales</taxon>
        <taxon>Listeriaceae</taxon>
        <taxon>Listeria</taxon>
    </lineage>
</organism>
<evidence type="ECO:0000313" key="3">
    <source>
        <dbReference type="Proteomes" id="UP000019253"/>
    </source>
</evidence>
<dbReference type="STRING" id="1265819.PGRAN_15747"/>
<dbReference type="RefSeq" id="WP_036068274.1">
    <property type="nucleotide sequence ID" value="NZ_AODD01000035.1"/>
</dbReference>
<dbReference type="AlphaFoldDB" id="W7B6Q4"/>
<evidence type="ECO:0000313" key="2">
    <source>
        <dbReference type="EMBL" id="EUJ18531.1"/>
    </source>
</evidence>
<dbReference type="EMBL" id="AODD01000035">
    <property type="protein sequence ID" value="EUJ18531.1"/>
    <property type="molecule type" value="Genomic_DNA"/>
</dbReference>
<dbReference type="PATRIC" id="fig|1265819.5.peg.3137"/>
<dbReference type="Proteomes" id="UP000019253">
    <property type="component" value="Unassembled WGS sequence"/>
</dbReference>
<gene>
    <name evidence="2" type="ORF">PGRAN_15747</name>
</gene>
<evidence type="ECO:0000256" key="1">
    <source>
        <dbReference type="SAM" id="SignalP"/>
    </source>
</evidence>
<keyword evidence="1" id="KW-0732">Signal</keyword>